<dbReference type="InterPro" id="IPR008984">
    <property type="entry name" value="SMAD_FHA_dom_sf"/>
</dbReference>
<protein>
    <submittedName>
        <fullName evidence="1">Uncharacterized protein</fullName>
    </submittedName>
</protein>
<dbReference type="RefSeq" id="WP_102243290.1">
    <property type="nucleotide sequence ID" value="NZ_CP025704.1"/>
</dbReference>
<dbReference type="Proteomes" id="UP000235584">
    <property type="component" value="Chromosome"/>
</dbReference>
<dbReference type="CDD" id="cd00060">
    <property type="entry name" value="FHA"/>
    <property type="match status" value="1"/>
</dbReference>
<dbReference type="InterPro" id="IPR000253">
    <property type="entry name" value="FHA_dom"/>
</dbReference>
<accession>A0A2K9NR60</accession>
<name>A0A2K9NR60_BACTC</name>
<sequence length="615" mass="69899">MTQEKNQFRLDVRLDNKPPMKIDVVDTITVGLDPRCDLVLSGAKIKNRHLEFIAKGENLALVYLGNTNQTFLNSLPLEEGKTYLLEIDDRIQLSGAEIIVRSEVVLVHASQRVKPIVFNSLEDLTPESIPEKIVYADNPTGSMRREVHVRPNVIDSIEGHSVINLWVVKLSSLVFDFFITYLVLAILLPIIFAQDYAMVIIDYLAAVIFPLKTHSFFKFFIAWYLLSFAQTLVLGTTIGQFLLGLRHKGENKFGKLIFFRLKTFLFSLFLIPAQNSLSQNYFFKGVRKVGVFIVLLFIIFSPFFLPSPYNLPITPMADEVSTHKELRTRSIFSFSKDLQVNLNAELSPRYMLLPYIGEESKKRAFQLFDLKTNTSVVVKEVRDFLYNDLDDQMEYANPLYKTFHRLPFSELTTREKKEMIGVALMSSPGQVKSLFLNFGPFFGSATLIKARLMEGISTNEATLKFYAPQSPMFFIGSTGIDYYYVFTPMGIKCFSIDSPNKGALSAIFEEQIWSKLLSESENTVVLNRQAVDLLLAQDSFLHGDEQTFLTYYVGVANNLSNARIVHAEMDLTDRAKRAVIKNIDAVMKSVTNKNVHKSFADIKNQLTPMENPGDK</sequence>
<dbReference type="SUPFAM" id="SSF49879">
    <property type="entry name" value="SMAD/FHA domain"/>
    <property type="match status" value="1"/>
</dbReference>
<gene>
    <name evidence="1" type="ORF">C0V70_07730</name>
</gene>
<dbReference type="KEGG" id="bsto:C0V70_07730"/>
<dbReference type="EMBL" id="CP025704">
    <property type="protein sequence ID" value="AUN97999.1"/>
    <property type="molecule type" value="Genomic_DNA"/>
</dbReference>
<dbReference type="SMART" id="SM00240">
    <property type="entry name" value="FHA"/>
    <property type="match status" value="1"/>
</dbReference>
<keyword evidence="2" id="KW-1185">Reference proteome</keyword>
<dbReference type="Pfam" id="PF00498">
    <property type="entry name" value="FHA"/>
    <property type="match status" value="1"/>
</dbReference>
<reference evidence="1 2" key="1">
    <citation type="submission" date="2018-01" db="EMBL/GenBank/DDBJ databases">
        <title>Complete genome sequence of Bacteriovorax stolpii DSM12778.</title>
        <authorList>
            <person name="Tang B."/>
            <person name="Chang J."/>
        </authorList>
    </citation>
    <scope>NUCLEOTIDE SEQUENCE [LARGE SCALE GENOMIC DNA]</scope>
    <source>
        <strain evidence="1 2">DSM 12778</strain>
    </source>
</reference>
<dbReference type="AlphaFoldDB" id="A0A2K9NR60"/>
<evidence type="ECO:0000313" key="2">
    <source>
        <dbReference type="Proteomes" id="UP000235584"/>
    </source>
</evidence>
<evidence type="ECO:0000313" key="1">
    <source>
        <dbReference type="EMBL" id="AUN97999.1"/>
    </source>
</evidence>
<organism evidence="1 2">
    <name type="scientific">Bacteriovorax stolpii</name>
    <name type="common">Bdellovibrio stolpii</name>
    <dbReference type="NCBI Taxonomy" id="960"/>
    <lineage>
        <taxon>Bacteria</taxon>
        <taxon>Pseudomonadati</taxon>
        <taxon>Bdellovibrionota</taxon>
        <taxon>Bacteriovoracia</taxon>
        <taxon>Bacteriovoracales</taxon>
        <taxon>Bacteriovoracaceae</taxon>
        <taxon>Bacteriovorax</taxon>
    </lineage>
</organism>
<proteinExistence type="predicted"/>
<dbReference type="Gene3D" id="2.60.200.20">
    <property type="match status" value="1"/>
</dbReference>
<dbReference type="PROSITE" id="PS50006">
    <property type="entry name" value="FHA_DOMAIN"/>
    <property type="match status" value="1"/>
</dbReference>